<evidence type="ECO:0000256" key="6">
    <source>
        <dbReference type="SAM" id="MobiDB-lite"/>
    </source>
</evidence>
<name>A0A9X3TZ69_9PROT</name>
<dbReference type="InterPro" id="IPR019133">
    <property type="entry name" value="MIC60"/>
</dbReference>
<dbReference type="EMBL" id="JANWOI010000004">
    <property type="protein sequence ID" value="MDA5194474.1"/>
    <property type="molecule type" value="Genomic_DNA"/>
</dbReference>
<dbReference type="Gene3D" id="1.10.287.1490">
    <property type="match status" value="1"/>
</dbReference>
<evidence type="ECO:0000256" key="4">
    <source>
        <dbReference type="ARBA" id="ARBA00023136"/>
    </source>
</evidence>
<feature type="transmembrane region" description="Helical" evidence="7">
    <location>
        <begin position="42"/>
        <end position="61"/>
    </location>
</feature>
<keyword evidence="5" id="KW-0175">Coiled coil</keyword>
<comment type="subcellular location">
    <subcellularLocation>
        <location evidence="1">Membrane</location>
    </subcellularLocation>
</comment>
<sequence>MTPGPDTPPQPIPADPAIAETVTSDSVAAAAGRHRLKTGVSIFGLVVLAVVLAEVAIPRLVQAIPALGRVFPGGTADLVDDLNAELAAQDNVLTALKRRLEAQTSRVTALSDETAAQGTAIADMENRLNVLDEGGSPKTGGSAAARLEMLTLRIGQLESAFVPLSERATKAIESARSQKEILAGQAQLASSITTLEDRLQTLEHSAAGDRRGTLIALSFAALREIANRGRPFAAEYDALSGLLAESNQPELASELQTVAAYAPSGAPSFSSLRTSFDEAAAAILHAAAIPEGANWWRRAIAEFKSLVTIRPTGDVSGTTPDAIIARTEQRLGQNDLAAAVRELKTLPKPAAAAAAPWLRGAEARLAVDEALSRFASVLIHATALGTDHNDAAPAQTGKSRPAISPDSGA</sequence>
<keyword evidence="4 7" id="KW-0472">Membrane</keyword>
<keyword evidence="2 7" id="KW-0812">Transmembrane</keyword>
<evidence type="ECO:0000313" key="8">
    <source>
        <dbReference type="EMBL" id="MDA5194474.1"/>
    </source>
</evidence>
<proteinExistence type="predicted"/>
<reference evidence="8" key="2">
    <citation type="journal article" date="2023" name="Syst. Appl. Microbiol.">
        <title>Govania unica gen. nov., sp. nov., a rare biosphere bacterium that represents a novel family in the class Alphaproteobacteria.</title>
        <authorList>
            <person name="Vandamme P."/>
            <person name="Peeters C."/>
            <person name="Hettiarachchi A."/>
            <person name="Cnockaert M."/>
            <person name="Carlier A."/>
        </authorList>
    </citation>
    <scope>NUCLEOTIDE SEQUENCE</scope>
    <source>
        <strain evidence="8">LMG 31809</strain>
    </source>
</reference>
<keyword evidence="9" id="KW-1185">Reference proteome</keyword>
<accession>A0A9X3TZ69</accession>
<dbReference type="GO" id="GO:0016020">
    <property type="term" value="C:membrane"/>
    <property type="evidence" value="ECO:0007669"/>
    <property type="project" value="UniProtKB-SubCell"/>
</dbReference>
<reference evidence="8" key="1">
    <citation type="submission" date="2022-08" db="EMBL/GenBank/DDBJ databases">
        <authorList>
            <person name="Vandamme P."/>
            <person name="Hettiarachchi A."/>
            <person name="Peeters C."/>
            <person name="Cnockaert M."/>
            <person name="Carlier A."/>
        </authorList>
    </citation>
    <scope>NUCLEOTIDE SEQUENCE</scope>
    <source>
        <strain evidence="8">LMG 31809</strain>
    </source>
</reference>
<organism evidence="8 9">
    <name type="scientific">Govanella unica</name>
    <dbReference type="NCBI Taxonomy" id="2975056"/>
    <lineage>
        <taxon>Bacteria</taxon>
        <taxon>Pseudomonadati</taxon>
        <taxon>Pseudomonadota</taxon>
        <taxon>Alphaproteobacteria</taxon>
        <taxon>Emcibacterales</taxon>
        <taxon>Govanellaceae</taxon>
        <taxon>Govanella</taxon>
    </lineage>
</organism>
<evidence type="ECO:0000256" key="7">
    <source>
        <dbReference type="SAM" id="Phobius"/>
    </source>
</evidence>
<gene>
    <name evidence="8" type="ORF">NYP16_10980</name>
</gene>
<dbReference type="Pfam" id="PF09731">
    <property type="entry name" value="Mitofilin"/>
    <property type="match status" value="1"/>
</dbReference>
<dbReference type="AlphaFoldDB" id="A0A9X3TZ69"/>
<dbReference type="Proteomes" id="UP001141619">
    <property type="component" value="Unassembled WGS sequence"/>
</dbReference>
<evidence type="ECO:0000313" key="9">
    <source>
        <dbReference type="Proteomes" id="UP001141619"/>
    </source>
</evidence>
<dbReference type="RefSeq" id="WP_274944179.1">
    <property type="nucleotide sequence ID" value="NZ_JANWOI010000004.1"/>
</dbReference>
<protein>
    <submittedName>
        <fullName evidence="8">Mitofilin family membrane protein</fullName>
    </submittedName>
</protein>
<evidence type="ECO:0000256" key="5">
    <source>
        <dbReference type="SAM" id="Coils"/>
    </source>
</evidence>
<evidence type="ECO:0000256" key="2">
    <source>
        <dbReference type="ARBA" id="ARBA00022692"/>
    </source>
</evidence>
<evidence type="ECO:0000256" key="1">
    <source>
        <dbReference type="ARBA" id="ARBA00004370"/>
    </source>
</evidence>
<feature type="region of interest" description="Disordered" evidence="6">
    <location>
        <begin position="388"/>
        <end position="409"/>
    </location>
</feature>
<feature type="coiled-coil region" evidence="5">
    <location>
        <begin position="79"/>
        <end position="113"/>
    </location>
</feature>
<keyword evidence="3 7" id="KW-1133">Transmembrane helix</keyword>
<comment type="caution">
    <text evidence="8">The sequence shown here is derived from an EMBL/GenBank/DDBJ whole genome shotgun (WGS) entry which is preliminary data.</text>
</comment>
<evidence type="ECO:0000256" key="3">
    <source>
        <dbReference type="ARBA" id="ARBA00022989"/>
    </source>
</evidence>